<accession>A0ABQ4F4P3</accession>
<dbReference type="EMBL" id="BONX01000096">
    <property type="protein sequence ID" value="GIH01891.1"/>
    <property type="molecule type" value="Genomic_DNA"/>
</dbReference>
<keyword evidence="2" id="KW-0479">Metal-binding</keyword>
<reference evidence="4 5" key="1">
    <citation type="submission" date="2021-01" db="EMBL/GenBank/DDBJ databases">
        <title>Whole genome shotgun sequence of Plantactinospora mayteni NBRC 109088.</title>
        <authorList>
            <person name="Komaki H."/>
            <person name="Tamura T."/>
        </authorList>
    </citation>
    <scope>NUCLEOTIDE SEQUENCE [LARGE SCALE GENOMIC DNA]</scope>
    <source>
        <strain evidence="4 5">NBRC 109088</strain>
    </source>
</reference>
<dbReference type="Proteomes" id="UP000621500">
    <property type="component" value="Unassembled WGS sequence"/>
</dbReference>
<evidence type="ECO:0000256" key="1">
    <source>
        <dbReference type="ARBA" id="ARBA00001968"/>
    </source>
</evidence>
<organism evidence="4 5">
    <name type="scientific">Plantactinospora mayteni</name>
    <dbReference type="NCBI Taxonomy" id="566021"/>
    <lineage>
        <taxon>Bacteria</taxon>
        <taxon>Bacillati</taxon>
        <taxon>Actinomycetota</taxon>
        <taxon>Actinomycetes</taxon>
        <taxon>Micromonosporales</taxon>
        <taxon>Micromonosporaceae</taxon>
        <taxon>Plantactinospora</taxon>
    </lineage>
</organism>
<evidence type="ECO:0000256" key="2">
    <source>
        <dbReference type="ARBA" id="ARBA00022723"/>
    </source>
</evidence>
<evidence type="ECO:0000259" key="3">
    <source>
        <dbReference type="Pfam" id="PF13359"/>
    </source>
</evidence>
<proteinExistence type="predicted"/>
<protein>
    <recommendedName>
        <fullName evidence="3">DDE Tnp4 domain-containing protein</fullName>
    </recommendedName>
</protein>
<evidence type="ECO:0000313" key="5">
    <source>
        <dbReference type="Proteomes" id="UP000621500"/>
    </source>
</evidence>
<name>A0ABQ4F4P3_9ACTN</name>
<comment type="cofactor">
    <cofactor evidence="1">
        <name>a divalent metal cation</name>
        <dbReference type="ChEBI" id="CHEBI:60240"/>
    </cofactor>
</comment>
<dbReference type="InterPro" id="IPR027806">
    <property type="entry name" value="HARBI1_dom"/>
</dbReference>
<evidence type="ECO:0000313" key="4">
    <source>
        <dbReference type="EMBL" id="GIH01891.1"/>
    </source>
</evidence>
<keyword evidence="5" id="KW-1185">Reference proteome</keyword>
<comment type="caution">
    <text evidence="4">The sequence shown here is derived from an EMBL/GenBank/DDBJ whole genome shotgun (WGS) entry which is preliminary data.</text>
</comment>
<gene>
    <name evidence="4" type="ORF">Pma05_84630</name>
</gene>
<dbReference type="Pfam" id="PF13359">
    <property type="entry name" value="DDE_Tnp_4"/>
    <property type="match status" value="1"/>
</dbReference>
<feature type="domain" description="DDE Tnp4" evidence="3">
    <location>
        <begin position="70"/>
        <end position="199"/>
    </location>
</feature>
<sequence>MRRGRKPRDDPAGAAQAGDVALHGRVQFVRGFEALQRVEVPTGVLQSTRPGDYFTGTLIPTRDHRLAAQSKNYRYSSNLQVAIDAHTRLVVALGDPQPGNRNDTTVYRTSGIDQKLAGRPVMADGAYRGNPEVIIPYRKPADGSELPDWKLALNKQHRTVRAQVEHALARMKCFKILRDYRRAASTLADTASGIAHLHNIILAG</sequence>